<evidence type="ECO:0000256" key="1">
    <source>
        <dbReference type="SAM" id="MobiDB-lite"/>
    </source>
</evidence>
<dbReference type="AlphaFoldDB" id="A0A3N0XX13"/>
<proteinExistence type="predicted"/>
<evidence type="ECO:0000313" key="3">
    <source>
        <dbReference type="Proteomes" id="UP000281406"/>
    </source>
</evidence>
<sequence>MKTDKDGNDMRGVTVNRFAEGHNNISMGSVPERSVNGKWTETQSKTEWTKNISFSKAGSM</sequence>
<dbReference type="EMBL" id="RJVU01057857">
    <property type="protein sequence ID" value="ROK15834.1"/>
    <property type="molecule type" value="Genomic_DNA"/>
</dbReference>
<feature type="region of interest" description="Disordered" evidence="1">
    <location>
        <begin position="22"/>
        <end position="41"/>
    </location>
</feature>
<dbReference type="Proteomes" id="UP000281406">
    <property type="component" value="Unassembled WGS sequence"/>
</dbReference>
<protein>
    <submittedName>
        <fullName evidence="2">Uncharacterized protein</fullName>
    </submittedName>
</protein>
<reference evidence="2 3" key="1">
    <citation type="submission" date="2018-10" db="EMBL/GenBank/DDBJ databases">
        <title>Genome assembly for a Yunnan-Guizhou Plateau 3E fish, Anabarilius grahami (Regan), and its evolutionary and genetic applications.</title>
        <authorList>
            <person name="Jiang W."/>
        </authorList>
    </citation>
    <scope>NUCLEOTIDE SEQUENCE [LARGE SCALE GENOMIC DNA]</scope>
    <source>
        <strain evidence="2">AG-KIZ</strain>
        <tissue evidence="2">Muscle</tissue>
    </source>
</reference>
<evidence type="ECO:0000313" key="2">
    <source>
        <dbReference type="EMBL" id="ROK15834.1"/>
    </source>
</evidence>
<accession>A0A3N0XX13</accession>
<gene>
    <name evidence="2" type="ORF">DPX16_10138</name>
</gene>
<organism evidence="2 3">
    <name type="scientific">Anabarilius grahami</name>
    <name type="common">Kanglang fish</name>
    <name type="synonym">Barilius grahami</name>
    <dbReference type="NCBI Taxonomy" id="495550"/>
    <lineage>
        <taxon>Eukaryota</taxon>
        <taxon>Metazoa</taxon>
        <taxon>Chordata</taxon>
        <taxon>Craniata</taxon>
        <taxon>Vertebrata</taxon>
        <taxon>Euteleostomi</taxon>
        <taxon>Actinopterygii</taxon>
        <taxon>Neopterygii</taxon>
        <taxon>Teleostei</taxon>
        <taxon>Ostariophysi</taxon>
        <taxon>Cypriniformes</taxon>
        <taxon>Xenocyprididae</taxon>
        <taxon>Xenocypridinae</taxon>
        <taxon>Xenocypridinae incertae sedis</taxon>
        <taxon>Anabarilius</taxon>
    </lineage>
</organism>
<keyword evidence="3" id="KW-1185">Reference proteome</keyword>
<comment type="caution">
    <text evidence="2">The sequence shown here is derived from an EMBL/GenBank/DDBJ whole genome shotgun (WGS) entry which is preliminary data.</text>
</comment>
<name>A0A3N0XX13_ANAGA</name>